<evidence type="ECO:0000313" key="1">
    <source>
        <dbReference type="EMBL" id="TMS35790.1"/>
    </source>
</evidence>
<name>A0A4U8UR46_STECR</name>
<evidence type="ECO:0000313" key="2">
    <source>
        <dbReference type="Proteomes" id="UP000298663"/>
    </source>
</evidence>
<reference evidence="1 2" key="2">
    <citation type="journal article" date="2019" name="G3 (Bethesda)">
        <title>Hybrid Assembly of the Genome of the Entomopathogenic Nematode Steinernema carpocapsae Identifies the X-Chromosome.</title>
        <authorList>
            <person name="Serra L."/>
            <person name="Macchietto M."/>
            <person name="Macias-Munoz A."/>
            <person name="McGill C.J."/>
            <person name="Rodriguez I.M."/>
            <person name="Rodriguez B."/>
            <person name="Murad R."/>
            <person name="Mortazavi A."/>
        </authorList>
    </citation>
    <scope>NUCLEOTIDE SEQUENCE [LARGE SCALE GENOMIC DNA]</scope>
    <source>
        <strain evidence="1 2">ALL</strain>
    </source>
</reference>
<organism evidence="1 2">
    <name type="scientific">Steinernema carpocapsae</name>
    <name type="common">Entomopathogenic nematode</name>
    <dbReference type="NCBI Taxonomy" id="34508"/>
    <lineage>
        <taxon>Eukaryota</taxon>
        <taxon>Metazoa</taxon>
        <taxon>Ecdysozoa</taxon>
        <taxon>Nematoda</taxon>
        <taxon>Chromadorea</taxon>
        <taxon>Rhabditida</taxon>
        <taxon>Tylenchina</taxon>
        <taxon>Panagrolaimomorpha</taxon>
        <taxon>Strongyloidoidea</taxon>
        <taxon>Steinernematidae</taxon>
        <taxon>Steinernema</taxon>
    </lineage>
</organism>
<dbReference type="OrthoDB" id="2290221at2759"/>
<dbReference type="EMBL" id="AZBU02000001">
    <property type="protein sequence ID" value="TMS35790.1"/>
    <property type="molecule type" value="Genomic_DNA"/>
</dbReference>
<comment type="caution">
    <text evidence="1">The sequence shown here is derived from an EMBL/GenBank/DDBJ whole genome shotgun (WGS) entry which is preliminary data.</text>
</comment>
<dbReference type="Proteomes" id="UP000298663">
    <property type="component" value="Unassembled WGS sequence"/>
</dbReference>
<keyword evidence="2" id="KW-1185">Reference proteome</keyword>
<protein>
    <submittedName>
        <fullName evidence="1">Uncharacterized protein</fullName>
    </submittedName>
</protein>
<reference evidence="1 2" key="1">
    <citation type="journal article" date="2015" name="Genome Biol.">
        <title>Comparative genomics of Steinernema reveals deeply conserved gene regulatory networks.</title>
        <authorList>
            <person name="Dillman A.R."/>
            <person name="Macchietto M."/>
            <person name="Porter C.F."/>
            <person name="Rogers A."/>
            <person name="Williams B."/>
            <person name="Antoshechkin I."/>
            <person name="Lee M.M."/>
            <person name="Goodwin Z."/>
            <person name="Lu X."/>
            <person name="Lewis E.E."/>
            <person name="Goodrich-Blair H."/>
            <person name="Stock S.P."/>
            <person name="Adams B.J."/>
            <person name="Sternberg P.W."/>
            <person name="Mortazavi A."/>
        </authorList>
    </citation>
    <scope>NUCLEOTIDE SEQUENCE [LARGE SCALE GENOMIC DNA]</scope>
    <source>
        <strain evidence="1 2">ALL</strain>
    </source>
</reference>
<sequence length="309" mass="34253">MYGTVHPAAINYTQPRGLSECRTCKSSESSSPHSPKTPKSATFGFSYQLVIFSALKGEEVDYSLRSQIAETIQQSEDQTKLGLIDFITESDGAVALAVENNAWKAFSCQPDDLSSALCDDNVDVLVDLWEKLLNQILPTAVAMLYPLKTIDATFDIRKCILTYFRDRVLLKVLSHYPYRSAALQPMLFAVLLETADNTPNYLNLQRIATAVTSDESGPILVPVRPRDDSVCSSKDSGSSCDSGFSEIFVLENINCARITKARRSEPCTSLLQRRSSLRPSPTKARSRTLPSKSVQWEDLMFDESTVVDV</sequence>
<gene>
    <name evidence="1" type="ORF">L596_003110</name>
</gene>
<proteinExistence type="predicted"/>
<dbReference type="AlphaFoldDB" id="A0A4U8UR46"/>
<accession>A0A4U8UR46</accession>